<sequence length="198" mass="22130">MPRYNPQWENQIKTYRKNRVLIVVRSLPFSATTTQVESAIRARLTKPDSATFVWPPGATRPDRHISWVMLAFSRRPDTQMALEELQNFEIRGRPIHVERAHKDARLPNPLFGMRAARNSASATNAAITTTASAASTADSSIQPAPTEDTTARNASDSVEETLVPSRDFEGGGRYKWSYGREQDSLQPDDGRKPTFSPS</sequence>
<dbReference type="GO" id="GO:0003676">
    <property type="term" value="F:nucleic acid binding"/>
    <property type="evidence" value="ECO:0007669"/>
    <property type="project" value="InterPro"/>
</dbReference>
<feature type="compositionally biased region" description="Low complexity" evidence="1">
    <location>
        <begin position="131"/>
        <end position="141"/>
    </location>
</feature>
<feature type="compositionally biased region" description="Basic and acidic residues" evidence="1">
    <location>
        <begin position="166"/>
        <end position="192"/>
    </location>
</feature>
<dbReference type="Proteomes" id="UP000236546">
    <property type="component" value="Unassembled WGS sequence"/>
</dbReference>
<accession>A0A2K0TC83</accession>
<evidence type="ECO:0000313" key="3">
    <source>
        <dbReference type="Proteomes" id="UP000236546"/>
    </source>
</evidence>
<dbReference type="OrthoDB" id="4899946at2759"/>
<dbReference type="AlphaFoldDB" id="A0A2K0TC83"/>
<dbReference type="SUPFAM" id="SSF54928">
    <property type="entry name" value="RNA-binding domain, RBD"/>
    <property type="match status" value="1"/>
</dbReference>
<comment type="caution">
    <text evidence="2">The sequence shown here is derived from an EMBL/GenBank/DDBJ whole genome shotgun (WGS) entry which is preliminary data.</text>
</comment>
<evidence type="ECO:0000256" key="1">
    <source>
        <dbReference type="SAM" id="MobiDB-lite"/>
    </source>
</evidence>
<evidence type="ECO:0008006" key="4">
    <source>
        <dbReference type="Google" id="ProtNLM"/>
    </source>
</evidence>
<feature type="region of interest" description="Disordered" evidence="1">
    <location>
        <begin position="131"/>
        <end position="198"/>
    </location>
</feature>
<name>A0A2K0TC83_9HYPO</name>
<feature type="compositionally biased region" description="Polar residues" evidence="1">
    <location>
        <begin position="147"/>
        <end position="156"/>
    </location>
</feature>
<proteinExistence type="predicted"/>
<dbReference type="InterPro" id="IPR035979">
    <property type="entry name" value="RBD_domain_sf"/>
</dbReference>
<dbReference type="InterPro" id="IPR012677">
    <property type="entry name" value="Nucleotide-bd_a/b_plait_sf"/>
</dbReference>
<evidence type="ECO:0000313" key="2">
    <source>
        <dbReference type="EMBL" id="PNP43131.1"/>
    </source>
</evidence>
<dbReference type="Gene3D" id="3.30.70.330">
    <property type="match status" value="1"/>
</dbReference>
<dbReference type="EMBL" id="MTYH01000049">
    <property type="protein sequence ID" value="PNP43131.1"/>
    <property type="molecule type" value="Genomic_DNA"/>
</dbReference>
<reference evidence="2 3" key="1">
    <citation type="submission" date="2017-02" db="EMBL/GenBank/DDBJ databases">
        <title>Genomes of Trichoderma spp. with biocontrol activity.</title>
        <authorList>
            <person name="Gardiner D."/>
            <person name="Kazan K."/>
            <person name="Vos C."/>
            <person name="Harvey P."/>
        </authorList>
    </citation>
    <scope>NUCLEOTIDE SEQUENCE [LARGE SCALE GENOMIC DNA]</scope>
    <source>
        <strain evidence="2 3">A5MH</strain>
    </source>
</reference>
<protein>
    <recommendedName>
        <fullName evidence="4">RRM domain-containing protein</fullName>
    </recommendedName>
</protein>
<organism evidence="2 3">
    <name type="scientific">Trichoderma gamsii</name>
    <dbReference type="NCBI Taxonomy" id="398673"/>
    <lineage>
        <taxon>Eukaryota</taxon>
        <taxon>Fungi</taxon>
        <taxon>Dikarya</taxon>
        <taxon>Ascomycota</taxon>
        <taxon>Pezizomycotina</taxon>
        <taxon>Sordariomycetes</taxon>
        <taxon>Hypocreomycetidae</taxon>
        <taxon>Hypocreales</taxon>
        <taxon>Hypocreaceae</taxon>
        <taxon>Trichoderma</taxon>
    </lineage>
</organism>
<gene>
    <name evidence="2" type="ORF">TGAMA5MH_05064</name>
</gene>